<dbReference type="EMBL" id="MHJG01000007">
    <property type="protein sequence ID" value="OGY64230.1"/>
    <property type="molecule type" value="Genomic_DNA"/>
</dbReference>
<protein>
    <recommendedName>
        <fullName evidence="8">Thymidylate kinase</fullName>
        <ecNumber evidence="8">2.7.4.9</ecNumber>
    </recommendedName>
    <alternativeName>
        <fullName evidence="8">dTMP kinase</fullName>
    </alternativeName>
</protein>
<dbReference type="InterPro" id="IPR027417">
    <property type="entry name" value="P-loop_NTPase"/>
</dbReference>
<dbReference type="InterPro" id="IPR018094">
    <property type="entry name" value="Thymidylate_kinase"/>
</dbReference>
<dbReference type="Gene3D" id="3.40.50.300">
    <property type="entry name" value="P-loop containing nucleotide triphosphate hydrolases"/>
    <property type="match status" value="1"/>
</dbReference>
<comment type="catalytic activity">
    <reaction evidence="7 8">
        <text>dTMP + ATP = dTDP + ADP</text>
        <dbReference type="Rhea" id="RHEA:13517"/>
        <dbReference type="ChEBI" id="CHEBI:30616"/>
        <dbReference type="ChEBI" id="CHEBI:58369"/>
        <dbReference type="ChEBI" id="CHEBI:63528"/>
        <dbReference type="ChEBI" id="CHEBI:456216"/>
        <dbReference type="EC" id="2.7.4.9"/>
    </reaction>
</comment>
<dbReference type="Proteomes" id="UP000177960">
    <property type="component" value="Unassembled WGS sequence"/>
</dbReference>
<gene>
    <name evidence="8" type="primary">tmk</name>
    <name evidence="10" type="ORF">A3B92_03660</name>
</gene>
<dbReference type="AlphaFoldDB" id="A0A1G1ZK24"/>
<evidence type="ECO:0000313" key="11">
    <source>
        <dbReference type="Proteomes" id="UP000177960"/>
    </source>
</evidence>
<dbReference type="GO" id="GO:0005524">
    <property type="term" value="F:ATP binding"/>
    <property type="evidence" value="ECO:0007669"/>
    <property type="project" value="UniProtKB-UniRule"/>
</dbReference>
<dbReference type="InterPro" id="IPR039430">
    <property type="entry name" value="Thymidylate_kin-like_dom"/>
</dbReference>
<dbReference type="Pfam" id="PF02223">
    <property type="entry name" value="Thymidylate_kin"/>
    <property type="match status" value="1"/>
</dbReference>
<dbReference type="PROSITE" id="PS01331">
    <property type="entry name" value="THYMIDYLATE_KINASE"/>
    <property type="match status" value="1"/>
</dbReference>
<dbReference type="NCBIfam" id="TIGR00041">
    <property type="entry name" value="DTMP_kinase"/>
    <property type="match status" value="1"/>
</dbReference>
<sequence>MKNGKFIVLDGVDGSGKGTQAKLLVNYFFDRDKRNHVLFTREPYNSRHYRQIRKILKESENPKDNAERLAELFIKDRKIHAKIIKQFLNQGIFVISDRYKYSTIAYQSAQGMSLKKLIALHKNILVPDLVLIIDIPVKTALKRIVNDTGRKYKEVFEEAAFQEKLRNNYLDFPKRLPEEKIVIIDGSGTVDEVFGRVRKEADKFLAA</sequence>
<keyword evidence="5 8" id="KW-0418">Kinase</keyword>
<keyword evidence="4 8" id="KW-0547">Nucleotide-binding</keyword>
<keyword evidence="6 8" id="KW-0067">ATP-binding</keyword>
<feature type="domain" description="Thymidylate kinase-like" evidence="9">
    <location>
        <begin position="9"/>
        <end position="193"/>
    </location>
</feature>
<evidence type="ECO:0000256" key="5">
    <source>
        <dbReference type="ARBA" id="ARBA00022777"/>
    </source>
</evidence>
<keyword evidence="2 8" id="KW-0808">Transferase</keyword>
<evidence type="ECO:0000256" key="4">
    <source>
        <dbReference type="ARBA" id="ARBA00022741"/>
    </source>
</evidence>
<name>A0A1G1ZK24_9BACT</name>
<dbReference type="EC" id="2.7.4.9" evidence="8"/>
<dbReference type="STRING" id="1798404.A3B92_03660"/>
<evidence type="ECO:0000256" key="7">
    <source>
        <dbReference type="ARBA" id="ARBA00048743"/>
    </source>
</evidence>
<proteinExistence type="inferred from homology"/>
<dbReference type="HAMAP" id="MF_00165">
    <property type="entry name" value="Thymidylate_kinase"/>
    <property type="match status" value="1"/>
</dbReference>
<dbReference type="CDD" id="cd01672">
    <property type="entry name" value="TMPK"/>
    <property type="match status" value="1"/>
</dbReference>
<evidence type="ECO:0000259" key="9">
    <source>
        <dbReference type="Pfam" id="PF02223"/>
    </source>
</evidence>
<comment type="caution">
    <text evidence="10">The sequence shown here is derived from an EMBL/GenBank/DDBJ whole genome shotgun (WGS) entry which is preliminary data.</text>
</comment>
<keyword evidence="3 8" id="KW-0545">Nucleotide biosynthesis</keyword>
<evidence type="ECO:0000256" key="2">
    <source>
        <dbReference type="ARBA" id="ARBA00022679"/>
    </source>
</evidence>
<evidence type="ECO:0000256" key="8">
    <source>
        <dbReference type="HAMAP-Rule" id="MF_00165"/>
    </source>
</evidence>
<accession>A0A1G1ZK24</accession>
<comment type="similarity">
    <text evidence="1 8">Belongs to the thymidylate kinase family.</text>
</comment>
<comment type="caution">
    <text evidence="8">Lacks conserved residue(s) required for the propagation of feature annotation.</text>
</comment>
<evidence type="ECO:0000313" key="10">
    <source>
        <dbReference type="EMBL" id="OGY64230.1"/>
    </source>
</evidence>
<comment type="function">
    <text evidence="8">Phosphorylation of dTMP to form dTDP in both de novo and salvage pathways of dTTP synthesis.</text>
</comment>
<organism evidence="10 11">
    <name type="scientific">Candidatus Harrisonbacteria bacterium RIFCSPHIGHO2_02_FULL_42_16</name>
    <dbReference type="NCBI Taxonomy" id="1798404"/>
    <lineage>
        <taxon>Bacteria</taxon>
        <taxon>Candidatus Harrisoniibacteriota</taxon>
    </lineage>
</organism>
<dbReference type="GO" id="GO:0006227">
    <property type="term" value="P:dUDP biosynthetic process"/>
    <property type="evidence" value="ECO:0007669"/>
    <property type="project" value="TreeGrafter"/>
</dbReference>
<dbReference type="GO" id="GO:0006235">
    <property type="term" value="P:dTTP biosynthetic process"/>
    <property type="evidence" value="ECO:0007669"/>
    <property type="project" value="UniProtKB-UniRule"/>
</dbReference>
<evidence type="ECO:0000256" key="3">
    <source>
        <dbReference type="ARBA" id="ARBA00022727"/>
    </source>
</evidence>
<dbReference type="GO" id="GO:0005737">
    <property type="term" value="C:cytoplasm"/>
    <property type="evidence" value="ECO:0007669"/>
    <property type="project" value="TreeGrafter"/>
</dbReference>
<dbReference type="PANTHER" id="PTHR10344:SF4">
    <property type="entry name" value="UMP-CMP KINASE 2, MITOCHONDRIAL"/>
    <property type="match status" value="1"/>
</dbReference>
<dbReference type="InterPro" id="IPR018095">
    <property type="entry name" value="Thymidylate_kin_CS"/>
</dbReference>
<evidence type="ECO:0000256" key="6">
    <source>
        <dbReference type="ARBA" id="ARBA00022840"/>
    </source>
</evidence>
<dbReference type="GO" id="GO:0006233">
    <property type="term" value="P:dTDP biosynthetic process"/>
    <property type="evidence" value="ECO:0007669"/>
    <property type="project" value="InterPro"/>
</dbReference>
<evidence type="ECO:0000256" key="1">
    <source>
        <dbReference type="ARBA" id="ARBA00009776"/>
    </source>
</evidence>
<dbReference type="PANTHER" id="PTHR10344">
    <property type="entry name" value="THYMIDYLATE KINASE"/>
    <property type="match status" value="1"/>
</dbReference>
<reference evidence="10 11" key="1">
    <citation type="journal article" date="2016" name="Nat. Commun.">
        <title>Thousands of microbial genomes shed light on interconnected biogeochemical processes in an aquifer system.</title>
        <authorList>
            <person name="Anantharaman K."/>
            <person name="Brown C.T."/>
            <person name="Hug L.A."/>
            <person name="Sharon I."/>
            <person name="Castelle C.J."/>
            <person name="Probst A.J."/>
            <person name="Thomas B.C."/>
            <person name="Singh A."/>
            <person name="Wilkins M.J."/>
            <person name="Karaoz U."/>
            <person name="Brodie E.L."/>
            <person name="Williams K.H."/>
            <person name="Hubbard S.S."/>
            <person name="Banfield J.F."/>
        </authorList>
    </citation>
    <scope>NUCLEOTIDE SEQUENCE [LARGE SCALE GENOMIC DNA]</scope>
</reference>
<dbReference type="GO" id="GO:0004798">
    <property type="term" value="F:dTMP kinase activity"/>
    <property type="evidence" value="ECO:0007669"/>
    <property type="project" value="UniProtKB-UniRule"/>
</dbReference>
<dbReference type="SUPFAM" id="SSF52540">
    <property type="entry name" value="P-loop containing nucleoside triphosphate hydrolases"/>
    <property type="match status" value="1"/>
</dbReference>